<keyword evidence="2 4" id="KW-0560">Oxidoreductase</keyword>
<proteinExistence type="inferred from homology"/>
<sequence length="490" mass="51148">MDVAGVTVPHADEVFVAGEWVPADGEYRIVSPSTGRPVATVGLPSVKHAQAAVEAARTDGLASWAEMPVAGRVEICARFCAAMEARLDDMGTVWAVESGMPVRYSRTLHRFAAVGAWRTLLDSAEDILRDTVRGSALGDVVVRREPAGVVAAIMAYNGPLVTMASKALPALLAGCPVVVKAAVESQLIMRIIAECAAGAGFPAGALSILCGDVEIGRELSANPHVDMVSLTGGRAAAQQIIESTRHRFARTHLELGGKSPALILDDADLTVVLKTLVPGATSGAGQICAALSRILVPERRHDEVVELLRQAWEGLRIGDPLDPRTQIGPVAAPSVVERAEGFVARAVADGARVVAGGRRPAGFDAGWYFEPTLVTDVARDSDLARNEVFGPVTAVLTYRDDEDGLRLANDTSYGLAASVYTADRDKGVAYARRIRAGSVAVNAFGPALTAPFGGMKGSGWGREAGPEGICEFTELKQILLGPSGGTGSAG</sequence>
<dbReference type="Gene3D" id="3.40.605.10">
    <property type="entry name" value="Aldehyde Dehydrogenase, Chain A, domain 1"/>
    <property type="match status" value="1"/>
</dbReference>
<dbReference type="InterPro" id="IPR016161">
    <property type="entry name" value="Ald_DH/histidinol_DH"/>
</dbReference>
<protein>
    <submittedName>
        <fullName evidence="6">Aldehyde dehydrogenase</fullName>
    </submittedName>
</protein>
<dbReference type="Gene3D" id="3.40.309.10">
    <property type="entry name" value="Aldehyde Dehydrogenase, Chain A, domain 2"/>
    <property type="match status" value="1"/>
</dbReference>
<dbReference type="EMBL" id="BNAU01000002">
    <property type="protein sequence ID" value="GHE93961.1"/>
    <property type="molecule type" value="Genomic_DNA"/>
</dbReference>
<evidence type="ECO:0000256" key="1">
    <source>
        <dbReference type="ARBA" id="ARBA00009986"/>
    </source>
</evidence>
<evidence type="ECO:0000256" key="3">
    <source>
        <dbReference type="PROSITE-ProRule" id="PRU10007"/>
    </source>
</evidence>
<keyword evidence="7" id="KW-1185">Reference proteome</keyword>
<dbReference type="SUPFAM" id="SSF53720">
    <property type="entry name" value="ALDH-like"/>
    <property type="match status" value="1"/>
</dbReference>
<dbReference type="PANTHER" id="PTHR42804">
    <property type="entry name" value="ALDEHYDE DEHYDROGENASE"/>
    <property type="match status" value="1"/>
</dbReference>
<dbReference type="Proteomes" id="UP000605897">
    <property type="component" value="Unassembled WGS sequence"/>
</dbReference>
<dbReference type="PANTHER" id="PTHR42804:SF1">
    <property type="entry name" value="ALDEHYDE DEHYDROGENASE-RELATED"/>
    <property type="match status" value="1"/>
</dbReference>
<evidence type="ECO:0000256" key="2">
    <source>
        <dbReference type="ARBA" id="ARBA00023002"/>
    </source>
</evidence>
<name>A0ABQ3IUJ0_9PSEU</name>
<dbReference type="InterPro" id="IPR015590">
    <property type="entry name" value="Aldehyde_DH_dom"/>
</dbReference>
<feature type="active site" evidence="3">
    <location>
        <position position="254"/>
    </location>
</feature>
<evidence type="ECO:0000313" key="6">
    <source>
        <dbReference type="EMBL" id="GHE93961.1"/>
    </source>
</evidence>
<evidence type="ECO:0000256" key="4">
    <source>
        <dbReference type="RuleBase" id="RU003345"/>
    </source>
</evidence>
<dbReference type="InterPro" id="IPR016163">
    <property type="entry name" value="Ald_DH_C"/>
</dbReference>
<comment type="similarity">
    <text evidence="1 4">Belongs to the aldehyde dehydrogenase family.</text>
</comment>
<comment type="caution">
    <text evidence="6">The sequence shown here is derived from an EMBL/GenBank/DDBJ whole genome shotgun (WGS) entry which is preliminary data.</text>
</comment>
<gene>
    <name evidence="6" type="ORF">GCM10017786_28470</name>
</gene>
<evidence type="ECO:0000259" key="5">
    <source>
        <dbReference type="Pfam" id="PF00171"/>
    </source>
</evidence>
<dbReference type="Pfam" id="PF00171">
    <property type="entry name" value="Aldedh"/>
    <property type="match status" value="1"/>
</dbReference>
<evidence type="ECO:0000313" key="7">
    <source>
        <dbReference type="Proteomes" id="UP000605897"/>
    </source>
</evidence>
<dbReference type="RefSeq" id="WP_191244960.1">
    <property type="nucleotide sequence ID" value="NZ_BNAU01000002.1"/>
</dbReference>
<feature type="domain" description="Aldehyde dehydrogenase" evidence="5">
    <location>
        <begin position="20"/>
        <end position="478"/>
    </location>
</feature>
<dbReference type="InterPro" id="IPR029510">
    <property type="entry name" value="Ald_DH_CS_GLU"/>
</dbReference>
<accession>A0ABQ3IUJ0</accession>
<organism evidence="6 7">
    <name type="scientific">Amycolatopsis deserti</name>
    <dbReference type="NCBI Taxonomy" id="185696"/>
    <lineage>
        <taxon>Bacteria</taxon>
        <taxon>Bacillati</taxon>
        <taxon>Actinomycetota</taxon>
        <taxon>Actinomycetes</taxon>
        <taxon>Pseudonocardiales</taxon>
        <taxon>Pseudonocardiaceae</taxon>
        <taxon>Amycolatopsis</taxon>
    </lineage>
</organism>
<reference evidence="7" key="1">
    <citation type="journal article" date="2019" name="Int. J. Syst. Evol. Microbiol.">
        <title>The Global Catalogue of Microorganisms (GCM) 10K type strain sequencing project: providing services to taxonomists for standard genome sequencing and annotation.</title>
        <authorList>
            <consortium name="The Broad Institute Genomics Platform"/>
            <consortium name="The Broad Institute Genome Sequencing Center for Infectious Disease"/>
            <person name="Wu L."/>
            <person name="Ma J."/>
        </authorList>
    </citation>
    <scope>NUCLEOTIDE SEQUENCE [LARGE SCALE GENOMIC DNA]</scope>
    <source>
        <strain evidence="7">CGMCC 4.7677</strain>
    </source>
</reference>
<dbReference type="PROSITE" id="PS00687">
    <property type="entry name" value="ALDEHYDE_DEHYDR_GLU"/>
    <property type="match status" value="1"/>
</dbReference>
<dbReference type="InterPro" id="IPR016162">
    <property type="entry name" value="Ald_DH_N"/>
</dbReference>